<keyword evidence="1" id="KW-0812">Transmembrane</keyword>
<evidence type="ECO:0000256" key="1">
    <source>
        <dbReference type="SAM" id="Phobius"/>
    </source>
</evidence>
<organism evidence="2 3">
    <name type="scientific">Candidatus Comchoanobacter bicostacola</name>
    <dbReference type="NCBI Taxonomy" id="2919598"/>
    <lineage>
        <taxon>Bacteria</taxon>
        <taxon>Pseudomonadati</taxon>
        <taxon>Pseudomonadota</taxon>
        <taxon>Gammaproteobacteria</taxon>
        <taxon>Candidatus Comchoanobacterales</taxon>
        <taxon>Candidatus Comchoanobacteraceae</taxon>
        <taxon>Candidatus Comchoanobacter</taxon>
    </lineage>
</organism>
<evidence type="ECO:0000313" key="2">
    <source>
        <dbReference type="EMBL" id="UTC24702.1"/>
    </source>
</evidence>
<keyword evidence="1" id="KW-0472">Membrane</keyword>
<name>A0ABY5DLS7_9GAMM</name>
<proteinExistence type="predicted"/>
<keyword evidence="1" id="KW-1133">Transmembrane helix</keyword>
<keyword evidence="3" id="KW-1185">Reference proteome</keyword>
<feature type="transmembrane region" description="Helical" evidence="1">
    <location>
        <begin position="18"/>
        <end position="36"/>
    </location>
</feature>
<accession>A0ABY5DLS7</accession>
<dbReference type="RefSeq" id="WP_258568487.1">
    <property type="nucleotide sequence ID" value="NZ_CP092900.1"/>
</dbReference>
<gene>
    <name evidence="2" type="ORF">MMH89_00800</name>
</gene>
<evidence type="ECO:0000313" key="3">
    <source>
        <dbReference type="Proteomes" id="UP001055955"/>
    </source>
</evidence>
<sequence>MLCDFTDMDIKLMRAERFIPATLLALYTTVLLYGYYFGSYLPVNFMWLNAYESGQVSQLSNINSLVQSISKMSWVDNYTIHWVYPGYSRIKLKAKRPVAKIKDNLFLSERGAEFNLPNQQNSRLPNFNVAPQRYQLAVSWLALSNQEGLSVQEIHSVPYGVSQITFEGGGTLTMPDLRQFHDASYLSKVSDLLKSGSACYITHSKYYVCGKG</sequence>
<protein>
    <submittedName>
        <fullName evidence="2">Uncharacterized protein</fullName>
    </submittedName>
</protein>
<dbReference type="Proteomes" id="UP001055955">
    <property type="component" value="Chromosome"/>
</dbReference>
<reference evidence="2 3" key="1">
    <citation type="journal article" date="2022" name="Nat. Microbiol.">
        <title>The microbiome of a bacterivorous marine choanoflagellate contains a resource-demanding obligate bacterial associate.</title>
        <authorList>
            <person name="Needham D.M."/>
            <person name="Poirier C."/>
            <person name="Bachy C."/>
            <person name="George E.E."/>
            <person name="Wilken S."/>
            <person name="Yung C.C.M."/>
            <person name="Limardo A.J."/>
            <person name="Morando M."/>
            <person name="Sudek L."/>
            <person name="Malmstrom R.R."/>
            <person name="Keeling P.J."/>
            <person name="Santoro A.E."/>
            <person name="Worden A.Z."/>
        </authorList>
    </citation>
    <scope>NUCLEOTIDE SEQUENCE [LARGE SCALE GENOMIC DNA]</scope>
    <source>
        <strain evidence="2 3">Comchoano-1</strain>
    </source>
</reference>
<dbReference type="EMBL" id="CP092900">
    <property type="protein sequence ID" value="UTC24702.1"/>
    <property type="molecule type" value="Genomic_DNA"/>
</dbReference>